<name>A0AAV6HWH0_9ERIC</name>
<keyword evidence="4" id="KW-0636">Prenylation</keyword>
<evidence type="ECO:0000256" key="6">
    <source>
        <dbReference type="SAM" id="MobiDB-lite"/>
    </source>
</evidence>
<feature type="region of interest" description="Disordered" evidence="6">
    <location>
        <begin position="1"/>
        <end position="38"/>
    </location>
</feature>
<dbReference type="GO" id="GO:0016020">
    <property type="term" value="C:membrane"/>
    <property type="evidence" value="ECO:0007669"/>
    <property type="project" value="UniProtKB-SubCell"/>
</dbReference>
<comment type="caution">
    <text evidence="8">The sequence shown here is derived from an EMBL/GenBank/DDBJ whole genome shotgun (WGS) entry which is preliminary data.</text>
</comment>
<keyword evidence="3" id="KW-0479">Metal-binding</keyword>
<reference evidence="8" key="1">
    <citation type="submission" date="2020-08" db="EMBL/GenBank/DDBJ databases">
        <title>Plant Genome Project.</title>
        <authorList>
            <person name="Zhang R.-G."/>
        </authorList>
    </citation>
    <scope>NUCLEOTIDE SEQUENCE</scope>
    <source>
        <strain evidence="8">WSP0</strain>
        <tissue evidence="8">Leaf</tissue>
    </source>
</reference>
<feature type="compositionally biased region" description="Basic residues" evidence="6">
    <location>
        <begin position="1"/>
        <end position="10"/>
    </location>
</feature>
<evidence type="ECO:0000313" key="9">
    <source>
        <dbReference type="Proteomes" id="UP000823749"/>
    </source>
</evidence>
<dbReference type="InterPro" id="IPR044577">
    <property type="entry name" value="HIPP4/7/8/17/18/19"/>
</dbReference>
<keyword evidence="4" id="KW-0449">Lipoprotein</keyword>
<dbReference type="GO" id="GO:0009626">
    <property type="term" value="P:plant-type hypersensitive response"/>
    <property type="evidence" value="ECO:0007669"/>
    <property type="project" value="UniProtKB-KW"/>
</dbReference>
<feature type="compositionally biased region" description="Polar residues" evidence="6">
    <location>
        <begin position="11"/>
        <end position="32"/>
    </location>
</feature>
<protein>
    <recommendedName>
        <fullName evidence="7">HMA domain-containing protein</fullName>
    </recommendedName>
</protein>
<feature type="domain" description="HMA" evidence="7">
    <location>
        <begin position="44"/>
        <end position="108"/>
    </location>
</feature>
<evidence type="ECO:0000259" key="7">
    <source>
        <dbReference type="PROSITE" id="PS50846"/>
    </source>
</evidence>
<sequence>MAKRKSKKKQNSTQDQAENLQEQINEGANVENTNEESNKKQNPYGVIVLGVYMHCQGCADTITKYLRGSDGVEQIEIDLKNHKVTVKGIDVDPENVVERLRKKSNKHISLISPISKGRKEEGKEEKKEESKVVEAVLKIYMHCESCAADIKYSIHKMQGVLAVETDMKNSQVIVKGAFDPKKLVDFINRRAGKNAVVVKQTLDKKEDAKGKKGKKTESEGDQIYPPGLVYAPQIFSEENPNACYVM</sequence>
<organism evidence="8 9">
    <name type="scientific">Rhododendron griersonianum</name>
    <dbReference type="NCBI Taxonomy" id="479676"/>
    <lineage>
        <taxon>Eukaryota</taxon>
        <taxon>Viridiplantae</taxon>
        <taxon>Streptophyta</taxon>
        <taxon>Embryophyta</taxon>
        <taxon>Tracheophyta</taxon>
        <taxon>Spermatophyta</taxon>
        <taxon>Magnoliopsida</taxon>
        <taxon>eudicotyledons</taxon>
        <taxon>Gunneridae</taxon>
        <taxon>Pentapetalae</taxon>
        <taxon>asterids</taxon>
        <taxon>Ericales</taxon>
        <taxon>Ericaceae</taxon>
        <taxon>Ericoideae</taxon>
        <taxon>Rhodoreae</taxon>
        <taxon>Rhododendron</taxon>
    </lineage>
</organism>
<dbReference type="EMBL" id="JACTNZ010000012">
    <property type="protein sequence ID" value="KAG5520593.1"/>
    <property type="molecule type" value="Genomic_DNA"/>
</dbReference>
<evidence type="ECO:0000313" key="8">
    <source>
        <dbReference type="EMBL" id="KAG5520593.1"/>
    </source>
</evidence>
<dbReference type="SUPFAM" id="SSF55008">
    <property type="entry name" value="HMA, heavy metal-associated domain"/>
    <property type="match status" value="2"/>
</dbReference>
<evidence type="ECO:0000256" key="4">
    <source>
        <dbReference type="ARBA" id="ARBA00023289"/>
    </source>
</evidence>
<dbReference type="Gene3D" id="3.30.70.100">
    <property type="match status" value="2"/>
</dbReference>
<feature type="region of interest" description="Disordered" evidence="6">
    <location>
        <begin position="204"/>
        <end position="223"/>
    </location>
</feature>
<dbReference type="Proteomes" id="UP000823749">
    <property type="component" value="Chromosome 12"/>
</dbReference>
<gene>
    <name evidence="8" type="ORF">RHGRI_033242</name>
</gene>
<comment type="similarity">
    <text evidence="5">Belongs to the HIPP family.</text>
</comment>
<dbReference type="CDD" id="cd00371">
    <property type="entry name" value="HMA"/>
    <property type="match status" value="2"/>
</dbReference>
<dbReference type="Pfam" id="PF00403">
    <property type="entry name" value="HMA"/>
    <property type="match status" value="2"/>
</dbReference>
<dbReference type="PROSITE" id="PS50846">
    <property type="entry name" value="HMA_2"/>
    <property type="match status" value="2"/>
</dbReference>
<dbReference type="AlphaFoldDB" id="A0AAV6HWH0"/>
<feature type="compositionally biased region" description="Basic and acidic residues" evidence="6">
    <location>
        <begin position="204"/>
        <end position="218"/>
    </location>
</feature>
<dbReference type="GO" id="GO:0046872">
    <property type="term" value="F:metal ion binding"/>
    <property type="evidence" value="ECO:0007669"/>
    <property type="project" value="UniProtKB-KW"/>
</dbReference>
<evidence type="ECO:0000256" key="5">
    <source>
        <dbReference type="ARBA" id="ARBA00024045"/>
    </source>
</evidence>
<evidence type="ECO:0000256" key="1">
    <source>
        <dbReference type="ARBA" id="ARBA00004170"/>
    </source>
</evidence>
<accession>A0AAV6HWH0</accession>
<feature type="domain" description="HMA" evidence="7">
    <location>
        <begin position="132"/>
        <end position="195"/>
    </location>
</feature>
<evidence type="ECO:0000256" key="2">
    <source>
        <dbReference type="ARBA" id="ARBA00022481"/>
    </source>
</evidence>
<comment type="subcellular location">
    <subcellularLocation>
        <location evidence="1">Membrane</location>
        <topology evidence="1">Peripheral membrane protein</topology>
    </subcellularLocation>
</comment>
<keyword evidence="2" id="KW-0488">Methylation</keyword>
<proteinExistence type="inferred from homology"/>
<dbReference type="InterPro" id="IPR036163">
    <property type="entry name" value="HMA_dom_sf"/>
</dbReference>
<dbReference type="PANTHER" id="PTHR46195">
    <property type="entry name" value="HEAVY METAL-ASSOCIATED ISOPRENYLATED PLANT PROTEIN 7"/>
    <property type="match status" value="1"/>
</dbReference>
<dbReference type="PANTHER" id="PTHR46195:SF3">
    <property type="entry name" value="HEAVY METAL-ASSOCIATED ISOPRENYLATED PLANT PROTEIN 3-LIKE"/>
    <property type="match status" value="1"/>
</dbReference>
<evidence type="ECO:0000256" key="3">
    <source>
        <dbReference type="ARBA" id="ARBA00022723"/>
    </source>
</evidence>
<dbReference type="InterPro" id="IPR006121">
    <property type="entry name" value="HMA_dom"/>
</dbReference>
<keyword evidence="9" id="KW-1185">Reference proteome</keyword>